<name>A0A9W7TI38_TRIRA</name>
<gene>
    <name evidence="1" type="ORF">IRJ41_019611</name>
</gene>
<dbReference type="EMBL" id="JAFHDT010000017">
    <property type="protein sequence ID" value="KAI7797727.1"/>
    <property type="molecule type" value="Genomic_DNA"/>
</dbReference>
<sequence>MICTQGLLRACWQRQKLNKRWEFSRGGDISAPRGLQKEGANATWRCCVWHVVGIGREPVEPSEFCVSIARGLGLGLRFTITGVETSFLRIYVIPSLSGTAYLHLSLQAVLDLISLLADGSSFCNVMLLWV</sequence>
<organism evidence="1 2">
    <name type="scientific">Triplophysa rosa</name>
    <name type="common">Cave loach</name>
    <dbReference type="NCBI Taxonomy" id="992332"/>
    <lineage>
        <taxon>Eukaryota</taxon>
        <taxon>Metazoa</taxon>
        <taxon>Chordata</taxon>
        <taxon>Craniata</taxon>
        <taxon>Vertebrata</taxon>
        <taxon>Euteleostomi</taxon>
        <taxon>Actinopterygii</taxon>
        <taxon>Neopterygii</taxon>
        <taxon>Teleostei</taxon>
        <taxon>Ostariophysi</taxon>
        <taxon>Cypriniformes</taxon>
        <taxon>Nemacheilidae</taxon>
        <taxon>Triplophysa</taxon>
    </lineage>
</organism>
<dbReference type="Proteomes" id="UP001059041">
    <property type="component" value="Linkage Group LG17"/>
</dbReference>
<reference evidence="1" key="1">
    <citation type="submission" date="2021-02" db="EMBL/GenBank/DDBJ databases">
        <title>Comparative genomics reveals that relaxation of natural selection precedes convergent phenotypic evolution of cavefish.</title>
        <authorList>
            <person name="Peng Z."/>
        </authorList>
    </citation>
    <scope>NUCLEOTIDE SEQUENCE</scope>
    <source>
        <tissue evidence="1">Muscle</tissue>
    </source>
</reference>
<evidence type="ECO:0000313" key="1">
    <source>
        <dbReference type="EMBL" id="KAI7797727.1"/>
    </source>
</evidence>
<keyword evidence="2" id="KW-1185">Reference proteome</keyword>
<proteinExistence type="predicted"/>
<evidence type="ECO:0000313" key="2">
    <source>
        <dbReference type="Proteomes" id="UP001059041"/>
    </source>
</evidence>
<accession>A0A9W7TI38</accession>
<protein>
    <submittedName>
        <fullName evidence="1">Uncharacterized protein</fullName>
    </submittedName>
</protein>
<dbReference type="AlphaFoldDB" id="A0A9W7TI38"/>
<comment type="caution">
    <text evidence="1">The sequence shown here is derived from an EMBL/GenBank/DDBJ whole genome shotgun (WGS) entry which is preliminary data.</text>
</comment>